<accession>A0A084BAE4</accession>
<dbReference type="PANTHER" id="PTHR42877">
    <property type="entry name" value="L-ORNITHINE N(5)-MONOOXYGENASE-RELATED"/>
    <property type="match status" value="1"/>
</dbReference>
<dbReference type="AlphaFoldDB" id="A0A084BAE4"/>
<sequence length="518" mass="58334">MSRFSSDARASDRIAIIGGGMAGIAMGVQLKRLLNHENFYIYEKSDSIGGTWAQNRYPNLSCDIASEFYSFSFFQNPNWSEKYASQPEILNYIQDCARHFQLGSHIRLQQECLSMTWSEAEQLWMLCFRDLASDKSHTVQARYVITATGVLGVPNGLDGLSPLARFGGHFFHTSQWRDVDFENKRVMVVGNGCSANQVIPWILDQHPRALVQLLRSAQWVAPKDNHPVSTFTKWCLKYIPFVMTIRRIWCAFQLDQGFVSFRNTAAGAKVRKSTAEGITSYMSSVAKPTYHDILLPDYELGAKRPVMDHGYLEATNHPNFAAIRCDGITSVEGDDLKTIVDEAGNRHEIDFVIIANGFKTQDLLAPMKIQGLMGRDLRESWHEKGGPEAYFGVSVHGFPNLFMLAGPNTLPSGNSTLHGIECSAIFITRLLGGLWGAKRSTRSDGVSLMPTQEAEARYNAAVQKDIGKLIYTSQVSTWYINKETGKNTLIWPGTQFSFWWNRCVSPIKWSDWSIEKHQ</sequence>
<dbReference type="Proteomes" id="UP000028045">
    <property type="component" value="Unassembled WGS sequence"/>
</dbReference>
<dbReference type="SUPFAM" id="SSF51905">
    <property type="entry name" value="FAD/NAD(P)-binding domain"/>
    <property type="match status" value="3"/>
</dbReference>
<dbReference type="Pfam" id="PF13738">
    <property type="entry name" value="Pyr_redox_3"/>
    <property type="match status" value="1"/>
</dbReference>
<evidence type="ECO:0008006" key="4">
    <source>
        <dbReference type="Google" id="ProtNLM"/>
    </source>
</evidence>
<dbReference type="OrthoDB" id="74360at2759"/>
<evidence type="ECO:0000313" key="2">
    <source>
        <dbReference type="EMBL" id="KEY74523.1"/>
    </source>
</evidence>
<reference evidence="2 3" key="1">
    <citation type="journal article" date="2014" name="BMC Genomics">
        <title>Comparative genome sequencing reveals chemotype-specific gene clusters in the toxigenic black mold Stachybotrys.</title>
        <authorList>
            <person name="Semeiks J."/>
            <person name="Borek D."/>
            <person name="Otwinowski Z."/>
            <person name="Grishin N.V."/>
        </authorList>
    </citation>
    <scope>NUCLEOTIDE SEQUENCE [LARGE SCALE GENOMIC DNA]</scope>
    <source>
        <strain evidence="3">CBS 109288 / IBT 7711</strain>
    </source>
</reference>
<dbReference type="HOGENOM" id="CLU_006937_7_0_1"/>
<dbReference type="EMBL" id="KL647512">
    <property type="protein sequence ID" value="KEY74523.1"/>
    <property type="molecule type" value="Genomic_DNA"/>
</dbReference>
<dbReference type="Gene3D" id="3.50.50.60">
    <property type="entry name" value="FAD/NAD(P)-binding domain"/>
    <property type="match status" value="3"/>
</dbReference>
<comment type="similarity">
    <text evidence="1">Belongs to the FAD-binding monooxygenase family.</text>
</comment>
<proteinExistence type="inferred from homology"/>
<protein>
    <recommendedName>
        <fullName evidence="4">L-ornithine N(5)-oxygenase</fullName>
    </recommendedName>
</protein>
<evidence type="ECO:0000256" key="1">
    <source>
        <dbReference type="ARBA" id="ARBA00010139"/>
    </source>
</evidence>
<dbReference type="InterPro" id="IPR051209">
    <property type="entry name" value="FAD-bind_Monooxygenase_sf"/>
</dbReference>
<dbReference type="InterPro" id="IPR036188">
    <property type="entry name" value="FAD/NAD-bd_sf"/>
</dbReference>
<name>A0A084BAE4_STACB</name>
<gene>
    <name evidence="2" type="ORF">S7711_08507</name>
</gene>
<keyword evidence="3" id="KW-1185">Reference proteome</keyword>
<dbReference type="PANTHER" id="PTHR42877:SF5">
    <property type="entry name" value="L-ORNITHINE N(5)-MONOOXYGENASE-RELATED"/>
    <property type="match status" value="1"/>
</dbReference>
<organism evidence="2 3">
    <name type="scientific">Stachybotrys chartarum (strain CBS 109288 / IBT 7711)</name>
    <name type="common">Toxic black mold</name>
    <name type="synonym">Stilbospora chartarum</name>
    <dbReference type="NCBI Taxonomy" id="1280523"/>
    <lineage>
        <taxon>Eukaryota</taxon>
        <taxon>Fungi</taxon>
        <taxon>Dikarya</taxon>
        <taxon>Ascomycota</taxon>
        <taxon>Pezizomycotina</taxon>
        <taxon>Sordariomycetes</taxon>
        <taxon>Hypocreomycetidae</taxon>
        <taxon>Hypocreales</taxon>
        <taxon>Stachybotryaceae</taxon>
        <taxon>Stachybotrys</taxon>
    </lineage>
</organism>
<evidence type="ECO:0000313" key="3">
    <source>
        <dbReference type="Proteomes" id="UP000028045"/>
    </source>
</evidence>